<dbReference type="InterPro" id="IPR017441">
    <property type="entry name" value="Protein_kinase_ATP_BS"/>
</dbReference>
<keyword evidence="4" id="KW-0808">Transferase</keyword>
<keyword evidence="4" id="KW-0723">Serine/threonine-protein kinase</keyword>
<dbReference type="EMBL" id="BDSP01000089">
    <property type="protein sequence ID" value="GAX15280.1"/>
    <property type="molecule type" value="Genomic_DNA"/>
</dbReference>
<name>A0A1Z5JMN8_FISSO</name>
<comment type="similarity">
    <text evidence="4">Belongs to the protein kinase superfamily.</text>
</comment>
<feature type="binding site" evidence="3">
    <location>
        <position position="41"/>
    </location>
    <ligand>
        <name>ATP</name>
        <dbReference type="ChEBI" id="CHEBI:30616"/>
    </ligand>
</feature>
<evidence type="ECO:0000256" key="3">
    <source>
        <dbReference type="PROSITE-ProRule" id="PRU10141"/>
    </source>
</evidence>
<feature type="domain" description="Protein kinase" evidence="5">
    <location>
        <begin position="13"/>
        <end position="291"/>
    </location>
</feature>
<dbReference type="GO" id="GO:0005524">
    <property type="term" value="F:ATP binding"/>
    <property type="evidence" value="ECO:0007669"/>
    <property type="project" value="UniProtKB-UniRule"/>
</dbReference>
<gene>
    <name evidence="6" type="ORF">FisN_1Hh717</name>
</gene>
<comment type="caution">
    <text evidence="6">The sequence shown here is derived from an EMBL/GenBank/DDBJ whole genome shotgun (WGS) entry which is preliminary data.</text>
</comment>
<evidence type="ECO:0000256" key="2">
    <source>
        <dbReference type="ARBA" id="ARBA00022840"/>
    </source>
</evidence>
<dbReference type="PROSITE" id="PS00108">
    <property type="entry name" value="PROTEIN_KINASE_ST"/>
    <property type="match status" value="1"/>
</dbReference>
<dbReference type="SMART" id="SM00220">
    <property type="entry name" value="S_TKc"/>
    <property type="match status" value="1"/>
</dbReference>
<dbReference type="CDD" id="cd00180">
    <property type="entry name" value="PKc"/>
    <property type="match status" value="1"/>
</dbReference>
<dbReference type="Proteomes" id="UP000198406">
    <property type="component" value="Unassembled WGS sequence"/>
</dbReference>
<dbReference type="InterPro" id="IPR011009">
    <property type="entry name" value="Kinase-like_dom_sf"/>
</dbReference>
<dbReference type="PANTHER" id="PTHR44167">
    <property type="entry name" value="OVARIAN-SPECIFIC SERINE/THREONINE-PROTEIN KINASE LOK-RELATED"/>
    <property type="match status" value="1"/>
</dbReference>
<dbReference type="InterPro" id="IPR008271">
    <property type="entry name" value="Ser/Thr_kinase_AS"/>
</dbReference>
<evidence type="ECO:0000313" key="7">
    <source>
        <dbReference type="Proteomes" id="UP000198406"/>
    </source>
</evidence>
<dbReference type="InterPro" id="IPR000719">
    <property type="entry name" value="Prot_kinase_dom"/>
</dbReference>
<dbReference type="PROSITE" id="PS50011">
    <property type="entry name" value="PROTEIN_KINASE_DOM"/>
    <property type="match status" value="1"/>
</dbReference>
<dbReference type="PANTHER" id="PTHR44167:SF30">
    <property type="entry name" value="PHOSPHORYLASE KINASE"/>
    <property type="match status" value="1"/>
</dbReference>
<dbReference type="SUPFAM" id="SSF56112">
    <property type="entry name" value="Protein kinase-like (PK-like)"/>
    <property type="match status" value="1"/>
</dbReference>
<accession>A0A1Z5JMN8</accession>
<dbReference type="OrthoDB" id="193860at2759"/>
<protein>
    <recommendedName>
        <fullName evidence="5">Protein kinase domain-containing protein</fullName>
    </recommendedName>
</protein>
<dbReference type="Gene3D" id="3.30.200.20">
    <property type="entry name" value="Phosphorylase Kinase, domain 1"/>
    <property type="match status" value="1"/>
</dbReference>
<dbReference type="GO" id="GO:0005634">
    <property type="term" value="C:nucleus"/>
    <property type="evidence" value="ECO:0007669"/>
    <property type="project" value="TreeGrafter"/>
</dbReference>
<sequence length="361" mass="40206">MPEESSSLPFASYHRASQVGAGSYGSVLTVYNDEGEQFALKLFFKGDNDDDDDDDESAVPLELGTLREISCLRFLRGQTEASHHPHIIRLVDIQPEWSEEEGGAGTSGCLGMAMPWYPCSLAKAIEQKKFQNDKRVKVQIAHDLLAAVDFLHKNGIMHRDIKSDNILLQQDENSWRAVLTDFSLAKAFVNGKDNYAGHTGEVGTLVYSAPEILNDEEYDASVDLWSVGVVLIELLKQETIPGLKAKQIVPHIQAILKGLSDQPFPDLIRSLLKMDPAERLTANEALQHELFSKFQLDVPNSSKLNVKDVLPYEYTSDLSKKAREKRLALIKKACAYLESESPLTAKAALNTARNSINWMTM</sequence>
<evidence type="ECO:0000256" key="1">
    <source>
        <dbReference type="ARBA" id="ARBA00022741"/>
    </source>
</evidence>
<dbReference type="GO" id="GO:0044773">
    <property type="term" value="P:mitotic DNA damage checkpoint signaling"/>
    <property type="evidence" value="ECO:0007669"/>
    <property type="project" value="TreeGrafter"/>
</dbReference>
<keyword evidence="4" id="KW-0418">Kinase</keyword>
<organism evidence="6 7">
    <name type="scientific">Fistulifera solaris</name>
    <name type="common">Oleaginous diatom</name>
    <dbReference type="NCBI Taxonomy" id="1519565"/>
    <lineage>
        <taxon>Eukaryota</taxon>
        <taxon>Sar</taxon>
        <taxon>Stramenopiles</taxon>
        <taxon>Ochrophyta</taxon>
        <taxon>Bacillariophyta</taxon>
        <taxon>Bacillariophyceae</taxon>
        <taxon>Bacillariophycidae</taxon>
        <taxon>Naviculales</taxon>
        <taxon>Naviculaceae</taxon>
        <taxon>Fistulifera</taxon>
    </lineage>
</organism>
<proteinExistence type="inferred from homology"/>
<dbReference type="AlphaFoldDB" id="A0A1Z5JMN8"/>
<dbReference type="Gene3D" id="1.10.510.10">
    <property type="entry name" value="Transferase(Phosphotransferase) domain 1"/>
    <property type="match status" value="1"/>
</dbReference>
<evidence type="ECO:0000259" key="5">
    <source>
        <dbReference type="PROSITE" id="PS50011"/>
    </source>
</evidence>
<reference evidence="6 7" key="1">
    <citation type="journal article" date="2015" name="Plant Cell">
        <title>Oil accumulation by the oleaginous diatom Fistulifera solaris as revealed by the genome and transcriptome.</title>
        <authorList>
            <person name="Tanaka T."/>
            <person name="Maeda Y."/>
            <person name="Veluchamy A."/>
            <person name="Tanaka M."/>
            <person name="Abida H."/>
            <person name="Marechal E."/>
            <person name="Bowler C."/>
            <person name="Muto M."/>
            <person name="Sunaga Y."/>
            <person name="Tanaka M."/>
            <person name="Yoshino T."/>
            <person name="Taniguchi T."/>
            <person name="Fukuda Y."/>
            <person name="Nemoto M."/>
            <person name="Matsumoto M."/>
            <person name="Wong P.S."/>
            <person name="Aburatani S."/>
            <person name="Fujibuchi W."/>
        </authorList>
    </citation>
    <scope>NUCLEOTIDE SEQUENCE [LARGE SCALE GENOMIC DNA]</scope>
    <source>
        <strain evidence="6 7">JPCC DA0580</strain>
    </source>
</reference>
<dbReference type="Pfam" id="PF00069">
    <property type="entry name" value="Pkinase"/>
    <property type="match status" value="1"/>
</dbReference>
<evidence type="ECO:0000313" key="6">
    <source>
        <dbReference type="EMBL" id="GAX15280.1"/>
    </source>
</evidence>
<keyword evidence="7" id="KW-1185">Reference proteome</keyword>
<dbReference type="PROSITE" id="PS00107">
    <property type="entry name" value="PROTEIN_KINASE_ATP"/>
    <property type="match status" value="1"/>
</dbReference>
<keyword evidence="1 3" id="KW-0547">Nucleotide-binding</keyword>
<dbReference type="InParanoid" id="A0A1Z5JMN8"/>
<dbReference type="GO" id="GO:0004674">
    <property type="term" value="F:protein serine/threonine kinase activity"/>
    <property type="evidence" value="ECO:0007669"/>
    <property type="project" value="UniProtKB-KW"/>
</dbReference>
<evidence type="ECO:0000256" key="4">
    <source>
        <dbReference type="RuleBase" id="RU000304"/>
    </source>
</evidence>
<keyword evidence="2 3" id="KW-0067">ATP-binding</keyword>